<accession>A0ABW4YJF1</accession>
<dbReference type="EMBL" id="JBHUHO010000022">
    <property type="protein sequence ID" value="MFD2115649.1"/>
    <property type="molecule type" value="Genomic_DNA"/>
</dbReference>
<protein>
    <recommendedName>
        <fullName evidence="3">RHS repeat protein</fullName>
    </recommendedName>
</protein>
<dbReference type="RefSeq" id="WP_377771023.1">
    <property type="nucleotide sequence ID" value="NZ_JBHUHO010000022.1"/>
</dbReference>
<feature type="non-terminal residue" evidence="1">
    <location>
        <position position="1"/>
    </location>
</feature>
<dbReference type="Pfam" id="PF05593">
    <property type="entry name" value="RHS_repeat"/>
    <property type="match status" value="1"/>
</dbReference>
<sequence length="67" mass="7696">ALNRIATSTLFDESYTYDKRGNHQTLATEATPLDSLNSDYAYDEWDRLTKVTTEEGKVQQVEQLQII</sequence>
<proteinExistence type="predicted"/>
<evidence type="ECO:0008006" key="3">
    <source>
        <dbReference type="Google" id="ProtNLM"/>
    </source>
</evidence>
<evidence type="ECO:0000313" key="1">
    <source>
        <dbReference type="EMBL" id="MFD2115649.1"/>
    </source>
</evidence>
<dbReference type="InterPro" id="IPR031325">
    <property type="entry name" value="RHS_repeat"/>
</dbReference>
<evidence type="ECO:0000313" key="2">
    <source>
        <dbReference type="Proteomes" id="UP001597362"/>
    </source>
</evidence>
<comment type="caution">
    <text evidence="1">The sequence shown here is derived from an EMBL/GenBank/DDBJ whole genome shotgun (WGS) entry which is preliminary data.</text>
</comment>
<reference evidence="2" key="1">
    <citation type="journal article" date="2019" name="Int. J. Syst. Evol. Microbiol.">
        <title>The Global Catalogue of Microorganisms (GCM) 10K type strain sequencing project: providing services to taxonomists for standard genome sequencing and annotation.</title>
        <authorList>
            <consortium name="The Broad Institute Genomics Platform"/>
            <consortium name="The Broad Institute Genome Sequencing Center for Infectious Disease"/>
            <person name="Wu L."/>
            <person name="Ma J."/>
        </authorList>
    </citation>
    <scope>NUCLEOTIDE SEQUENCE [LARGE SCALE GENOMIC DNA]</scope>
    <source>
        <strain evidence="2">GH52</strain>
    </source>
</reference>
<organism evidence="1 2">
    <name type="scientific">Paenibacillus yanchengensis</name>
    <dbReference type="NCBI Taxonomy" id="2035833"/>
    <lineage>
        <taxon>Bacteria</taxon>
        <taxon>Bacillati</taxon>
        <taxon>Bacillota</taxon>
        <taxon>Bacilli</taxon>
        <taxon>Bacillales</taxon>
        <taxon>Paenibacillaceae</taxon>
        <taxon>Paenibacillus</taxon>
    </lineage>
</organism>
<gene>
    <name evidence="1" type="ORF">ACFSJH_07890</name>
</gene>
<dbReference type="Proteomes" id="UP001597362">
    <property type="component" value="Unassembled WGS sequence"/>
</dbReference>
<dbReference type="Gene3D" id="2.180.10.10">
    <property type="entry name" value="RHS repeat-associated core"/>
    <property type="match status" value="1"/>
</dbReference>
<name>A0ABW4YJF1_9BACL</name>
<keyword evidence="2" id="KW-1185">Reference proteome</keyword>